<feature type="domain" description="CUB" evidence="4">
    <location>
        <begin position="148"/>
        <end position="273"/>
    </location>
</feature>
<proteinExistence type="predicted"/>
<dbReference type="SMART" id="SM00042">
    <property type="entry name" value="CUB"/>
    <property type="match status" value="5"/>
</dbReference>
<sequence length="926" mass="105299">MELSATILPTPKVKLQIDWKQSINHIWNRKKDHLRGFLGTPFRQPYLAREAAASEYPWTSLCLFPHLPTTMLVVAVGFILILLVVFLIVIVVYMQFFLVGLSEFLTVKIFLPVLLVAFWLFLELCVLRISSTTPEATILPLEEDAAKCDRMFVSTADSPKNGTFGAPYMTNQQNYSRQCIYTFIATEDERVQITFTHFALRGSKPQCNHEYIDLYMEIEDPAVDLIHTPFGGRICAKNIPVARISMYETLVLAFYTDRQRVTPELFGGTYEFIDAAQYVMGTPTPNAVCSYKVYSDRKREGDMLSPTYPGVYPKNLRCNYNFYGKRGQRLRLEFMDFDLLYGGPHCPFDFVKIYDGESEEYPLINTYCGQQRNLVVFSSSENLYVKFVTLQRNADNSNRGFKAAYEFSERFVSLDFISKTDGEHIRGTQCDQKILSKRGSNGSVFSPNWPYIYHPNVVCRYYVYGMQDVQRLERVKLSFDKFEIPTHTNSCTDGFLRVYLQGQEERYALDEFDHNLCGRNLPPSLKSEGPRLVMIFKSGSTQGQGFKANFHFEADYQVPGTASPNGSCQFFYNSESQKLGEFNSPHYPANYPSSIECEYYFQGVRGEQVNLVFNYFKTKMDIEAYGYNEICQEDWLEIYEVYPSGRERKLGRYCGRTAPGPIMSELGVDTMKVTLRTDDKNVASGFTATYEFFAADTRYVDCGRNISELTEGVLMSPGFPGSYLPSLQVCNWFITVRPHHKILLSFVFFLIEGDPERRGCPGAVVRVYPELGEPPMELCGESLENHTREIISSSNIMKISFVTADKAVGAKGFQATWTEIKEGTACDQLQCGFTRYCISESARCNGLPNCGLIDFSDEIDCMAIHGIDIHLVIGLSLAGAILSVISMCAVCHRKCKRRRRTPSSDIRRPPLPKMAPTPHIAIQDHV</sequence>
<feature type="transmembrane region" description="Helical" evidence="3">
    <location>
        <begin position="869"/>
        <end position="890"/>
    </location>
</feature>
<dbReference type="SUPFAM" id="SSF49854">
    <property type="entry name" value="Spermadhesin, CUB domain"/>
    <property type="match status" value="5"/>
</dbReference>
<accession>A0AAV6V691</accession>
<keyword evidence="3" id="KW-1133">Transmembrane helix</keyword>
<feature type="domain" description="CUB" evidence="4">
    <location>
        <begin position="289"/>
        <end position="408"/>
    </location>
</feature>
<evidence type="ECO:0000256" key="1">
    <source>
        <dbReference type="ARBA" id="ARBA00023157"/>
    </source>
</evidence>
<dbReference type="GO" id="GO:0005886">
    <property type="term" value="C:plasma membrane"/>
    <property type="evidence" value="ECO:0007669"/>
    <property type="project" value="TreeGrafter"/>
</dbReference>
<dbReference type="InterPro" id="IPR053207">
    <property type="entry name" value="Non-NMDA_GluR_Accessory"/>
</dbReference>
<dbReference type="SMART" id="SM00192">
    <property type="entry name" value="LDLa"/>
    <property type="match status" value="1"/>
</dbReference>
<dbReference type="PROSITE" id="PS01180">
    <property type="entry name" value="CUB"/>
    <property type="match status" value="5"/>
</dbReference>
<keyword evidence="1" id="KW-1015">Disulfide bond</keyword>
<protein>
    <recommendedName>
        <fullName evidence="4">CUB domain-containing protein</fullName>
    </recommendedName>
</protein>
<dbReference type="Gene3D" id="2.60.120.290">
    <property type="entry name" value="Spermadhesin, CUB domain"/>
    <property type="match status" value="5"/>
</dbReference>
<comment type="caution">
    <text evidence="5">The sequence shown here is derived from an EMBL/GenBank/DDBJ whole genome shotgun (WGS) entry which is preliminary data.</text>
</comment>
<dbReference type="InterPro" id="IPR035914">
    <property type="entry name" value="Sperma_CUB_dom_sf"/>
</dbReference>
<dbReference type="FunFam" id="2.60.120.290:FF:000005">
    <property type="entry name" value="Procollagen C-endopeptidase enhancer 1"/>
    <property type="match status" value="1"/>
</dbReference>
<feature type="domain" description="CUB" evidence="4">
    <location>
        <begin position="568"/>
        <end position="693"/>
    </location>
</feature>
<feature type="transmembrane region" description="Helical" evidence="3">
    <location>
        <begin position="105"/>
        <end position="122"/>
    </location>
</feature>
<evidence type="ECO:0000256" key="3">
    <source>
        <dbReference type="SAM" id="Phobius"/>
    </source>
</evidence>
<name>A0AAV6V691_9ARAC</name>
<dbReference type="CDD" id="cd00112">
    <property type="entry name" value="LDLa"/>
    <property type="match status" value="1"/>
</dbReference>
<dbReference type="AlphaFoldDB" id="A0AAV6V691"/>
<gene>
    <name evidence="5" type="ORF">JTE90_014084</name>
</gene>
<evidence type="ECO:0000256" key="2">
    <source>
        <dbReference type="PROSITE-ProRule" id="PRU00059"/>
    </source>
</evidence>
<keyword evidence="3" id="KW-0812">Transmembrane</keyword>
<dbReference type="EMBL" id="JAFNEN010000142">
    <property type="protein sequence ID" value="KAG8192224.1"/>
    <property type="molecule type" value="Genomic_DNA"/>
</dbReference>
<dbReference type="PANTHER" id="PTHR47537:SF6">
    <property type="entry name" value="CUB DOMAIN-CONTAINING PROTEIN"/>
    <property type="match status" value="1"/>
</dbReference>
<organism evidence="5 6">
    <name type="scientific">Oedothorax gibbosus</name>
    <dbReference type="NCBI Taxonomy" id="931172"/>
    <lineage>
        <taxon>Eukaryota</taxon>
        <taxon>Metazoa</taxon>
        <taxon>Ecdysozoa</taxon>
        <taxon>Arthropoda</taxon>
        <taxon>Chelicerata</taxon>
        <taxon>Arachnida</taxon>
        <taxon>Araneae</taxon>
        <taxon>Araneomorphae</taxon>
        <taxon>Entelegynae</taxon>
        <taxon>Araneoidea</taxon>
        <taxon>Linyphiidae</taxon>
        <taxon>Erigoninae</taxon>
        <taxon>Oedothorax</taxon>
    </lineage>
</organism>
<feature type="transmembrane region" description="Helical" evidence="3">
    <location>
        <begin position="71"/>
        <end position="93"/>
    </location>
</feature>
<keyword evidence="3" id="KW-0472">Membrane</keyword>
<comment type="caution">
    <text evidence="2">Lacks conserved residue(s) required for the propagation of feature annotation.</text>
</comment>
<evidence type="ECO:0000259" key="4">
    <source>
        <dbReference type="PROSITE" id="PS01180"/>
    </source>
</evidence>
<keyword evidence="6" id="KW-1185">Reference proteome</keyword>
<feature type="domain" description="CUB" evidence="4">
    <location>
        <begin position="702"/>
        <end position="820"/>
    </location>
</feature>
<dbReference type="InterPro" id="IPR002172">
    <property type="entry name" value="LDrepeatLR_classA_rpt"/>
</dbReference>
<dbReference type="InterPro" id="IPR000859">
    <property type="entry name" value="CUB_dom"/>
</dbReference>
<feature type="domain" description="CUB" evidence="4">
    <location>
        <begin position="430"/>
        <end position="553"/>
    </location>
</feature>
<dbReference type="PANTHER" id="PTHR47537">
    <property type="entry name" value="CUBILIN"/>
    <property type="match status" value="1"/>
</dbReference>
<evidence type="ECO:0000313" key="6">
    <source>
        <dbReference type="Proteomes" id="UP000827092"/>
    </source>
</evidence>
<reference evidence="5 6" key="1">
    <citation type="journal article" date="2022" name="Nat. Ecol. Evol.">
        <title>A masculinizing supergene underlies an exaggerated male reproductive morph in a spider.</title>
        <authorList>
            <person name="Hendrickx F."/>
            <person name="De Corte Z."/>
            <person name="Sonet G."/>
            <person name="Van Belleghem S.M."/>
            <person name="Kostlbacher S."/>
            <person name="Vangestel C."/>
        </authorList>
    </citation>
    <scope>NUCLEOTIDE SEQUENCE [LARGE SCALE GENOMIC DNA]</scope>
    <source>
        <strain evidence="5">W744_W776</strain>
    </source>
</reference>
<dbReference type="CDD" id="cd00041">
    <property type="entry name" value="CUB"/>
    <property type="match status" value="5"/>
</dbReference>
<dbReference type="Proteomes" id="UP000827092">
    <property type="component" value="Unassembled WGS sequence"/>
</dbReference>
<dbReference type="Pfam" id="PF00431">
    <property type="entry name" value="CUB"/>
    <property type="match status" value="5"/>
</dbReference>
<evidence type="ECO:0000313" key="5">
    <source>
        <dbReference type="EMBL" id="KAG8192224.1"/>
    </source>
</evidence>